<dbReference type="InterPro" id="IPR002501">
    <property type="entry name" value="PsdUridine_synth_N"/>
</dbReference>
<evidence type="ECO:0000259" key="7">
    <source>
        <dbReference type="Pfam" id="PF16198"/>
    </source>
</evidence>
<dbReference type="EMBL" id="LDTB01000049">
    <property type="protein sequence ID" value="KTT70664.1"/>
    <property type="molecule type" value="Genomic_DNA"/>
</dbReference>
<dbReference type="CDD" id="cd02573">
    <property type="entry name" value="PseudoU_synth_EcTruB"/>
    <property type="match status" value="1"/>
</dbReference>
<dbReference type="Pfam" id="PF01509">
    <property type="entry name" value="TruB_N"/>
    <property type="match status" value="1"/>
</dbReference>
<accession>A0A147I008</accession>
<dbReference type="InterPro" id="IPR032819">
    <property type="entry name" value="TruB_C"/>
</dbReference>
<dbReference type="GO" id="GO:0003723">
    <property type="term" value="F:RNA binding"/>
    <property type="evidence" value="ECO:0007669"/>
    <property type="project" value="InterPro"/>
</dbReference>
<keyword evidence="4 5" id="KW-0413">Isomerase</keyword>
<dbReference type="Gene3D" id="3.30.2350.10">
    <property type="entry name" value="Pseudouridine synthase"/>
    <property type="match status" value="1"/>
</dbReference>
<feature type="domain" description="Pseudouridine synthase II N-terminal" evidence="6">
    <location>
        <begin position="32"/>
        <end position="179"/>
    </location>
</feature>
<dbReference type="PATRIC" id="fig|869719.3.peg.2309"/>
<dbReference type="Pfam" id="PF16198">
    <property type="entry name" value="TruB_C_2"/>
    <property type="match status" value="1"/>
</dbReference>
<comment type="catalytic activity">
    <reaction evidence="1 5">
        <text>uridine(55) in tRNA = pseudouridine(55) in tRNA</text>
        <dbReference type="Rhea" id="RHEA:42532"/>
        <dbReference type="Rhea" id="RHEA-COMP:10101"/>
        <dbReference type="Rhea" id="RHEA-COMP:10102"/>
        <dbReference type="ChEBI" id="CHEBI:65314"/>
        <dbReference type="ChEBI" id="CHEBI:65315"/>
        <dbReference type="EC" id="5.4.99.25"/>
    </reaction>
</comment>
<evidence type="ECO:0000256" key="1">
    <source>
        <dbReference type="ARBA" id="ARBA00000385"/>
    </source>
</evidence>
<evidence type="ECO:0000313" key="8">
    <source>
        <dbReference type="EMBL" id="KTT70664.1"/>
    </source>
</evidence>
<keyword evidence="3 5" id="KW-0819">tRNA processing</keyword>
<dbReference type="GO" id="GO:0160148">
    <property type="term" value="F:tRNA pseudouridine(55) synthase activity"/>
    <property type="evidence" value="ECO:0007669"/>
    <property type="project" value="UniProtKB-EC"/>
</dbReference>
<name>A0A147I008_9SPHN</name>
<evidence type="ECO:0000256" key="5">
    <source>
        <dbReference type="HAMAP-Rule" id="MF_01080"/>
    </source>
</evidence>
<dbReference type="NCBIfam" id="TIGR00431">
    <property type="entry name" value="TruB"/>
    <property type="match status" value="1"/>
</dbReference>
<dbReference type="GO" id="GO:1990481">
    <property type="term" value="P:mRNA pseudouridine synthesis"/>
    <property type="evidence" value="ECO:0007669"/>
    <property type="project" value="TreeGrafter"/>
</dbReference>
<dbReference type="InterPro" id="IPR014780">
    <property type="entry name" value="tRNA_psdUridine_synth_TruB"/>
</dbReference>
<evidence type="ECO:0000313" key="9">
    <source>
        <dbReference type="Proteomes" id="UP000074310"/>
    </source>
</evidence>
<proteinExistence type="inferred from homology"/>
<sequence>MHGWLILDKPLGLGSTQGVSAVKRALRTGGYGKAKVGHGGTLDPLATGVLPIAIGEATKLAGRMLDSAKIYDFTIRFGEQTDTLDAEGVTIATSDTRPTRKALAAVLPRFTGPIAQVPPAYSALKIDGQRAYDLARAGEDVVLATRDVTVHALTIRPVDRDAPLDNITLTAHVSKGTYIRSLARDIALALGTVGHVTYLRRIKAGPFDLSRAITLDILDEVAKARSLEDILLPLGAGLDDIPALALIPDQAGALRQGRVLDGIAADDGPAFAMLGDTPVALVEVDNGFVRVVRGFNL</sequence>
<dbReference type="PANTHER" id="PTHR13767:SF2">
    <property type="entry name" value="PSEUDOURIDYLATE SYNTHASE TRUB1"/>
    <property type="match status" value="1"/>
</dbReference>
<dbReference type="RefSeq" id="WP_058756161.1">
    <property type="nucleotide sequence ID" value="NZ_LDTB01000049.1"/>
</dbReference>
<keyword evidence="9" id="KW-1185">Reference proteome</keyword>
<reference evidence="8 9" key="1">
    <citation type="journal article" date="2016" name="Front. Microbiol.">
        <title>Genomic Resource of Rice Seed Associated Bacteria.</title>
        <authorList>
            <person name="Midha S."/>
            <person name="Bansal K."/>
            <person name="Sharma S."/>
            <person name="Kumar N."/>
            <person name="Patil P.P."/>
            <person name="Chaudhry V."/>
            <person name="Patil P.B."/>
        </authorList>
    </citation>
    <scope>NUCLEOTIDE SEQUENCE [LARGE SCALE GENOMIC DNA]</scope>
    <source>
        <strain evidence="8 9">NS334</strain>
    </source>
</reference>
<dbReference type="InterPro" id="IPR020103">
    <property type="entry name" value="PsdUridine_synth_cat_dom_sf"/>
</dbReference>
<evidence type="ECO:0000256" key="2">
    <source>
        <dbReference type="ARBA" id="ARBA00005642"/>
    </source>
</evidence>
<comment type="function">
    <text evidence="5">Responsible for synthesis of pseudouridine from uracil-55 in the psi GC loop of transfer RNAs.</text>
</comment>
<organism evidence="8 9">
    <name type="scientific">Sphingomonas endophytica</name>
    <dbReference type="NCBI Taxonomy" id="869719"/>
    <lineage>
        <taxon>Bacteria</taxon>
        <taxon>Pseudomonadati</taxon>
        <taxon>Pseudomonadota</taxon>
        <taxon>Alphaproteobacteria</taxon>
        <taxon>Sphingomonadales</taxon>
        <taxon>Sphingomonadaceae</taxon>
        <taxon>Sphingomonas</taxon>
    </lineage>
</organism>
<dbReference type="SUPFAM" id="SSF55120">
    <property type="entry name" value="Pseudouridine synthase"/>
    <property type="match status" value="1"/>
</dbReference>
<gene>
    <name evidence="5" type="primary">truB</name>
    <name evidence="8" type="ORF">NS334_11805</name>
</gene>
<dbReference type="HAMAP" id="MF_01080">
    <property type="entry name" value="TruB_bact"/>
    <property type="match status" value="1"/>
</dbReference>
<dbReference type="OrthoDB" id="9802309at2"/>
<dbReference type="Proteomes" id="UP000074310">
    <property type="component" value="Unassembled WGS sequence"/>
</dbReference>
<comment type="similarity">
    <text evidence="2 5">Belongs to the pseudouridine synthase TruB family. Type 1 subfamily.</text>
</comment>
<dbReference type="AlphaFoldDB" id="A0A147I008"/>
<feature type="active site" description="Nucleophile" evidence="5">
    <location>
        <position position="43"/>
    </location>
</feature>
<evidence type="ECO:0000259" key="6">
    <source>
        <dbReference type="Pfam" id="PF01509"/>
    </source>
</evidence>
<dbReference type="EC" id="5.4.99.25" evidence="5"/>
<dbReference type="GO" id="GO:0031119">
    <property type="term" value="P:tRNA pseudouridine synthesis"/>
    <property type="evidence" value="ECO:0007669"/>
    <property type="project" value="UniProtKB-UniRule"/>
</dbReference>
<evidence type="ECO:0000256" key="4">
    <source>
        <dbReference type="ARBA" id="ARBA00023235"/>
    </source>
</evidence>
<protein>
    <recommendedName>
        <fullName evidence="5">tRNA pseudouridine synthase B</fullName>
        <ecNumber evidence="5">5.4.99.25</ecNumber>
    </recommendedName>
    <alternativeName>
        <fullName evidence="5">tRNA pseudouridine(55) synthase</fullName>
        <shortName evidence="5">Psi55 synthase</shortName>
    </alternativeName>
    <alternativeName>
        <fullName evidence="5">tRNA pseudouridylate synthase</fullName>
    </alternativeName>
    <alternativeName>
        <fullName evidence="5">tRNA-uridine isomerase</fullName>
    </alternativeName>
</protein>
<dbReference type="PANTHER" id="PTHR13767">
    <property type="entry name" value="TRNA-PSEUDOURIDINE SYNTHASE"/>
    <property type="match status" value="1"/>
</dbReference>
<feature type="domain" description="tRNA pseudouridylate synthase B C-terminal" evidence="7">
    <location>
        <begin position="180"/>
        <end position="237"/>
    </location>
</feature>
<comment type="caution">
    <text evidence="8">The sequence shown here is derived from an EMBL/GenBank/DDBJ whole genome shotgun (WGS) entry which is preliminary data.</text>
</comment>
<evidence type="ECO:0000256" key="3">
    <source>
        <dbReference type="ARBA" id="ARBA00022694"/>
    </source>
</evidence>